<evidence type="ECO:0000313" key="2">
    <source>
        <dbReference type="Proteomes" id="UP000886653"/>
    </source>
</evidence>
<proteinExistence type="predicted"/>
<organism evidence="1 2">
    <name type="scientific">Cronartium quercuum f. sp. fusiforme G11</name>
    <dbReference type="NCBI Taxonomy" id="708437"/>
    <lineage>
        <taxon>Eukaryota</taxon>
        <taxon>Fungi</taxon>
        <taxon>Dikarya</taxon>
        <taxon>Basidiomycota</taxon>
        <taxon>Pucciniomycotina</taxon>
        <taxon>Pucciniomycetes</taxon>
        <taxon>Pucciniales</taxon>
        <taxon>Coleosporiaceae</taxon>
        <taxon>Cronartium</taxon>
    </lineage>
</organism>
<dbReference type="Proteomes" id="UP000886653">
    <property type="component" value="Unassembled WGS sequence"/>
</dbReference>
<accession>A0A9P6NXC7</accession>
<dbReference type="AlphaFoldDB" id="A0A9P6NXC7"/>
<reference evidence="1" key="1">
    <citation type="submission" date="2013-11" db="EMBL/GenBank/DDBJ databases">
        <title>Genome sequence of the fusiform rust pathogen reveals effectors for host alternation and coevolution with pine.</title>
        <authorList>
            <consortium name="DOE Joint Genome Institute"/>
            <person name="Smith K."/>
            <person name="Pendleton A."/>
            <person name="Kubisiak T."/>
            <person name="Anderson C."/>
            <person name="Salamov A."/>
            <person name="Aerts A."/>
            <person name="Riley R."/>
            <person name="Clum A."/>
            <person name="Lindquist E."/>
            <person name="Ence D."/>
            <person name="Campbell M."/>
            <person name="Kronenberg Z."/>
            <person name="Feau N."/>
            <person name="Dhillon B."/>
            <person name="Hamelin R."/>
            <person name="Burleigh J."/>
            <person name="Smith J."/>
            <person name="Yandell M."/>
            <person name="Nelson C."/>
            <person name="Grigoriev I."/>
            <person name="Davis J."/>
        </authorList>
    </citation>
    <scope>NUCLEOTIDE SEQUENCE</scope>
    <source>
        <strain evidence="1">G11</strain>
    </source>
</reference>
<dbReference type="EMBL" id="MU167214">
    <property type="protein sequence ID" value="KAG0151175.1"/>
    <property type="molecule type" value="Genomic_DNA"/>
</dbReference>
<sequence>MDWLLKTVQPSPTLPNSNAPTDLYPTVLEAISPHEHLKLATYVTAPGPSPAILAIVTNVDADHEQACILLLSPSPPATLLAAVPVLTSFDVSLAERAPAEQKATEPNTGNSQLYYHLHDTSPPITNQNQLGLLWETVLHCRLSVSGDQLVEVEVSTADGRQALRDTILELHQEKREYGNDE</sequence>
<evidence type="ECO:0000313" key="1">
    <source>
        <dbReference type="EMBL" id="KAG0151175.1"/>
    </source>
</evidence>
<gene>
    <name evidence="1" type="ORF">CROQUDRAFT_86966</name>
</gene>
<protein>
    <submittedName>
        <fullName evidence="1">Uncharacterized protein</fullName>
    </submittedName>
</protein>
<comment type="caution">
    <text evidence="1">The sequence shown here is derived from an EMBL/GenBank/DDBJ whole genome shotgun (WGS) entry which is preliminary data.</text>
</comment>
<keyword evidence="2" id="KW-1185">Reference proteome</keyword>
<name>A0A9P6NXC7_9BASI</name>